<accession>A0AA37W966</accession>
<dbReference type="EMBL" id="BSNM01000016">
    <property type="protein sequence ID" value="GLQ33088.1"/>
    <property type="molecule type" value="Genomic_DNA"/>
</dbReference>
<protein>
    <submittedName>
        <fullName evidence="2">Uncharacterized protein</fullName>
    </submittedName>
</protein>
<evidence type="ECO:0000313" key="3">
    <source>
        <dbReference type="Proteomes" id="UP001161389"/>
    </source>
</evidence>
<dbReference type="RefSeq" id="WP_284383328.1">
    <property type="nucleotide sequence ID" value="NZ_BSNM01000016.1"/>
</dbReference>
<reference evidence="2" key="1">
    <citation type="journal article" date="2014" name="Int. J. Syst. Evol. Microbiol.">
        <title>Complete genome sequence of Corynebacterium casei LMG S-19264T (=DSM 44701T), isolated from a smear-ripened cheese.</title>
        <authorList>
            <consortium name="US DOE Joint Genome Institute (JGI-PGF)"/>
            <person name="Walter F."/>
            <person name="Albersmeier A."/>
            <person name="Kalinowski J."/>
            <person name="Ruckert C."/>
        </authorList>
    </citation>
    <scope>NUCLEOTIDE SEQUENCE</scope>
    <source>
        <strain evidence="2">NBRC 110071</strain>
    </source>
</reference>
<dbReference type="AlphaFoldDB" id="A0AA37W966"/>
<name>A0AA37W966_9GAMM</name>
<proteinExistence type="predicted"/>
<comment type="caution">
    <text evidence="2">The sequence shown here is derived from an EMBL/GenBank/DDBJ whole genome shotgun (WGS) entry which is preliminary data.</text>
</comment>
<keyword evidence="3" id="KW-1185">Reference proteome</keyword>
<reference evidence="2" key="2">
    <citation type="submission" date="2023-01" db="EMBL/GenBank/DDBJ databases">
        <title>Draft genome sequence of Litoribrevibacter albus strain NBRC 110071.</title>
        <authorList>
            <person name="Sun Q."/>
            <person name="Mori K."/>
        </authorList>
    </citation>
    <scope>NUCLEOTIDE SEQUENCE</scope>
    <source>
        <strain evidence="2">NBRC 110071</strain>
    </source>
</reference>
<evidence type="ECO:0000256" key="1">
    <source>
        <dbReference type="SAM" id="SignalP"/>
    </source>
</evidence>
<keyword evidence="1" id="KW-0732">Signal</keyword>
<feature type="chain" id="PRO_5041203692" evidence="1">
    <location>
        <begin position="31"/>
        <end position="237"/>
    </location>
</feature>
<gene>
    <name evidence="2" type="ORF">GCM10007876_35670</name>
</gene>
<feature type="signal peptide" evidence="1">
    <location>
        <begin position="1"/>
        <end position="30"/>
    </location>
</feature>
<sequence>MQHLQLPFLLRKLVSTLAIGSALFSAQANADYCKPTNIEKGCAPFALDYFVTDQVSGKISPLQVWYTEQGTFYRQANGALVSWQPQGKKLSFKRWMEAEQLVIEYEPSDLSSLGHKDLEWEQVRGLMPTGVLNTMHFVDNATWNRYTTKRLANKEHAQEVELLDKYQVPVQITIHGRPTMVLSRLYDTDQVQQWLSKLVTFEQMDYADIGDNESDQRVAQLIHQGFVPGHSSETHGH</sequence>
<dbReference type="Proteomes" id="UP001161389">
    <property type="component" value="Unassembled WGS sequence"/>
</dbReference>
<organism evidence="2 3">
    <name type="scientific">Litoribrevibacter albus</name>
    <dbReference type="NCBI Taxonomy" id="1473156"/>
    <lineage>
        <taxon>Bacteria</taxon>
        <taxon>Pseudomonadati</taxon>
        <taxon>Pseudomonadota</taxon>
        <taxon>Gammaproteobacteria</taxon>
        <taxon>Oceanospirillales</taxon>
        <taxon>Oceanospirillaceae</taxon>
        <taxon>Litoribrevibacter</taxon>
    </lineage>
</organism>
<evidence type="ECO:0000313" key="2">
    <source>
        <dbReference type="EMBL" id="GLQ33088.1"/>
    </source>
</evidence>